<dbReference type="EMBL" id="MDCO01000009">
    <property type="protein sequence ID" value="OEJ14759.1"/>
    <property type="molecule type" value="Genomic_DNA"/>
</dbReference>
<protein>
    <submittedName>
        <fullName evidence="1">Uncharacterized protein</fullName>
    </submittedName>
</protein>
<reference evidence="1 2" key="1">
    <citation type="submission" date="2016-08" db="EMBL/GenBank/DDBJ databases">
        <title>Characterization and recognition of Brachyspira hampsonii sp. nov., a novel intestinal spirochete that is pathogenic to pigs.</title>
        <authorList>
            <person name="Mirajkar N."/>
            <person name="La T."/>
            <person name="Phillips N."/>
            <person name="Hampson D."/>
            <person name="Gebhart C."/>
        </authorList>
    </citation>
    <scope>NUCLEOTIDE SEQUENCE [LARGE SCALE GENOMIC DNA]</scope>
    <source>
        <strain evidence="1 2">P280/1</strain>
    </source>
</reference>
<evidence type="ECO:0000313" key="1">
    <source>
        <dbReference type="EMBL" id="OEJ14759.1"/>
    </source>
</evidence>
<accession>A0A1E5NF14</accession>
<dbReference type="AlphaFoldDB" id="A0A1E5NF14"/>
<dbReference type="Gene3D" id="1.10.3210.10">
    <property type="entry name" value="Hypothetical protein af1432"/>
    <property type="match status" value="1"/>
</dbReference>
<dbReference type="Proteomes" id="UP000095247">
    <property type="component" value="Unassembled WGS sequence"/>
</dbReference>
<proteinExistence type="predicted"/>
<name>A0A1E5NF14_9SPIR</name>
<dbReference type="RefSeq" id="WP_069726263.1">
    <property type="nucleotide sequence ID" value="NZ_MDCO01000009.1"/>
</dbReference>
<comment type="caution">
    <text evidence="1">The sequence shown here is derived from an EMBL/GenBank/DDBJ whole genome shotgun (WGS) entry which is preliminary data.</text>
</comment>
<gene>
    <name evidence="1" type="ORF">BFL38_07930</name>
</gene>
<evidence type="ECO:0000313" key="2">
    <source>
        <dbReference type="Proteomes" id="UP000095247"/>
    </source>
</evidence>
<organism evidence="1 2">
    <name type="scientific">Brachyspira hampsonii</name>
    <dbReference type="NCBI Taxonomy" id="1287055"/>
    <lineage>
        <taxon>Bacteria</taxon>
        <taxon>Pseudomonadati</taxon>
        <taxon>Spirochaetota</taxon>
        <taxon>Spirochaetia</taxon>
        <taxon>Brachyspirales</taxon>
        <taxon>Brachyspiraceae</taxon>
        <taxon>Brachyspira</taxon>
    </lineage>
</organism>
<sequence>MIVDLKKYSLIDLQKIKNNIDSIKDMRLDIIIINEDGILSVVPCEQIEDVLLQLDESEYIKKSSIYVDKSLMSIIGNQLNIDLNKQHADIHDINIFYSLYKNCKFETDKEYYDSHFNELISIRNIERIDYLKELFNKLKLFITQNKIDLELAKLIGNILTDIGIIERLNLIYHLNYIKQNNISDLKNYQNVKKDDLLFADIIGTIVNILDKEHSDTVIFNNISSFKDDNVICHSNRVFVMMVEFLYYYNEEISRGVASKLRVDYKKKYYSYYNEIGKKYNLLTKADRIEDISKVGFRKIEQNEIKYYARAAFWHDIALVDILPNIPIVSSNEGDNHAVLGFNLLKYCMAQNEYTYTTVGLHHEYYGNGYGTFTNMYNKQFANKSYNNIENILTYDANDIDNLTALSYFPAKALEIVDSYDSLYARISKDSSGNIVNDVISYMYENFLGYDIKIDPIIFYIFIRYLENVRNARIFDCPL</sequence>